<accession>A0A7V8FVA0</accession>
<organism evidence="1 2">
    <name type="scientific">Herbaspirillum frisingense</name>
    <dbReference type="NCBI Taxonomy" id="92645"/>
    <lineage>
        <taxon>Bacteria</taxon>
        <taxon>Pseudomonadati</taxon>
        <taxon>Pseudomonadota</taxon>
        <taxon>Betaproteobacteria</taxon>
        <taxon>Burkholderiales</taxon>
        <taxon>Oxalobacteraceae</taxon>
        <taxon>Herbaspirillum</taxon>
    </lineage>
</organism>
<dbReference type="Proteomes" id="UP000462435">
    <property type="component" value="Unassembled WGS sequence"/>
</dbReference>
<proteinExistence type="predicted"/>
<evidence type="ECO:0000313" key="1">
    <source>
        <dbReference type="EMBL" id="KAF1042169.1"/>
    </source>
</evidence>
<reference evidence="2" key="1">
    <citation type="journal article" date="2020" name="MBio">
        <title>Horizontal gene transfer to a defensive symbiont with a reduced genome amongst a multipartite beetle microbiome.</title>
        <authorList>
            <person name="Waterworth S.C."/>
            <person name="Florez L.V."/>
            <person name="Rees E.R."/>
            <person name="Hertweck C."/>
            <person name="Kaltenpoth M."/>
            <person name="Kwan J.C."/>
        </authorList>
    </citation>
    <scope>NUCLEOTIDE SEQUENCE [LARGE SCALE GENOMIC DNA]</scope>
</reference>
<protein>
    <submittedName>
        <fullName evidence="1">Uncharacterized protein</fullName>
    </submittedName>
</protein>
<sequence>MNNRQRKRLLYRRHRIGMLIAAIESLIALEQSIQESKDAG</sequence>
<comment type="caution">
    <text evidence="1">The sequence shown here is derived from an EMBL/GenBank/DDBJ whole genome shotgun (WGS) entry which is preliminary data.</text>
</comment>
<dbReference type="AlphaFoldDB" id="A0A7V8FVA0"/>
<evidence type="ECO:0000313" key="2">
    <source>
        <dbReference type="Proteomes" id="UP000462435"/>
    </source>
</evidence>
<gene>
    <name evidence="1" type="ORF">GAK35_02869</name>
</gene>
<dbReference type="EMBL" id="WNDX01000092">
    <property type="protein sequence ID" value="KAF1042169.1"/>
    <property type="molecule type" value="Genomic_DNA"/>
</dbReference>
<name>A0A7V8FVA0_9BURK</name>